<dbReference type="AlphaFoldDB" id="A0A2N5TPW7"/>
<gene>
    <name evidence="2" type="ORF">PCASD_23412</name>
</gene>
<protein>
    <recommendedName>
        <fullName evidence="4">CxC1-like cysteine cluster associated with KDZ transposases domain-containing protein</fullName>
    </recommendedName>
</protein>
<reference evidence="2 3" key="1">
    <citation type="submission" date="2017-11" db="EMBL/GenBank/DDBJ databases">
        <title>De novo assembly and phasing of dikaryotic genomes from two isolates of Puccinia coronata f. sp. avenae, the causal agent of oat crown rust.</title>
        <authorList>
            <person name="Miller M.E."/>
            <person name="Zhang Y."/>
            <person name="Omidvar V."/>
            <person name="Sperschneider J."/>
            <person name="Schwessinger B."/>
            <person name="Raley C."/>
            <person name="Palmer J.M."/>
            <person name="Garnica D."/>
            <person name="Upadhyaya N."/>
            <person name="Rathjen J."/>
            <person name="Taylor J.M."/>
            <person name="Park R.F."/>
            <person name="Dodds P.N."/>
            <person name="Hirsch C.D."/>
            <person name="Kianian S.F."/>
            <person name="Figueroa M."/>
        </authorList>
    </citation>
    <scope>NUCLEOTIDE SEQUENCE [LARGE SCALE GENOMIC DNA]</scope>
    <source>
        <strain evidence="2">12SD80</strain>
    </source>
</reference>
<evidence type="ECO:0008006" key="4">
    <source>
        <dbReference type="Google" id="ProtNLM"/>
    </source>
</evidence>
<feature type="compositionally biased region" description="Acidic residues" evidence="1">
    <location>
        <begin position="92"/>
        <end position="103"/>
    </location>
</feature>
<feature type="region of interest" description="Disordered" evidence="1">
    <location>
        <begin position="77"/>
        <end position="103"/>
    </location>
</feature>
<evidence type="ECO:0000256" key="1">
    <source>
        <dbReference type="SAM" id="MobiDB-lite"/>
    </source>
</evidence>
<comment type="caution">
    <text evidence="2">The sequence shown here is derived from an EMBL/GenBank/DDBJ whole genome shotgun (WGS) entry which is preliminary data.</text>
</comment>
<name>A0A2N5TPW7_9BASI</name>
<accession>A0A2N5TPW7</accession>
<dbReference type="EMBL" id="PGCI01000401">
    <property type="protein sequence ID" value="PLW27550.1"/>
    <property type="molecule type" value="Genomic_DNA"/>
</dbReference>
<evidence type="ECO:0000313" key="3">
    <source>
        <dbReference type="Proteomes" id="UP000235392"/>
    </source>
</evidence>
<organism evidence="2 3">
    <name type="scientific">Puccinia coronata f. sp. avenae</name>
    <dbReference type="NCBI Taxonomy" id="200324"/>
    <lineage>
        <taxon>Eukaryota</taxon>
        <taxon>Fungi</taxon>
        <taxon>Dikarya</taxon>
        <taxon>Basidiomycota</taxon>
        <taxon>Pucciniomycotina</taxon>
        <taxon>Pucciniomycetes</taxon>
        <taxon>Pucciniales</taxon>
        <taxon>Pucciniaceae</taxon>
        <taxon>Puccinia</taxon>
    </lineage>
</organism>
<proteinExistence type="predicted"/>
<evidence type="ECO:0000313" key="2">
    <source>
        <dbReference type="EMBL" id="PLW27550.1"/>
    </source>
</evidence>
<sequence length="103" mass="12171">MPSKLQVLRSKLHLCLKDHCRLIKIWMCNIDWLWEQTRNRHTKSKHPWFDCMADLREQHHEDALCSINNAMELLDFDNNPPDEVAGVRDEANNNDELDDGDSE</sequence>
<dbReference type="Proteomes" id="UP000235392">
    <property type="component" value="Unassembled WGS sequence"/>
</dbReference>